<gene>
    <name evidence="2" type="ORF">LAL4801_06146</name>
</gene>
<keyword evidence="1" id="KW-1133">Transmembrane helix</keyword>
<evidence type="ECO:0000313" key="2">
    <source>
        <dbReference type="EMBL" id="CTQ47684.1"/>
    </source>
</evidence>
<keyword evidence="1" id="KW-0472">Membrane</keyword>
<keyword evidence="3" id="KW-1185">Reference proteome</keyword>
<accession>A0A0M6YDA3</accession>
<dbReference type="EMBL" id="CXST01000013">
    <property type="protein sequence ID" value="CTQ47684.1"/>
    <property type="molecule type" value="Genomic_DNA"/>
</dbReference>
<name>A0A0M6YDA3_9HYPH</name>
<evidence type="ECO:0000313" key="3">
    <source>
        <dbReference type="Proteomes" id="UP000048926"/>
    </source>
</evidence>
<organism evidence="2 3">
    <name type="scientific">Roseibium aggregatum</name>
    <dbReference type="NCBI Taxonomy" id="187304"/>
    <lineage>
        <taxon>Bacteria</taxon>
        <taxon>Pseudomonadati</taxon>
        <taxon>Pseudomonadota</taxon>
        <taxon>Alphaproteobacteria</taxon>
        <taxon>Hyphomicrobiales</taxon>
        <taxon>Stappiaceae</taxon>
        <taxon>Roseibium</taxon>
    </lineage>
</organism>
<keyword evidence="1" id="KW-0812">Transmembrane</keyword>
<dbReference type="Proteomes" id="UP000048926">
    <property type="component" value="Unassembled WGS sequence"/>
</dbReference>
<evidence type="ECO:0000256" key="1">
    <source>
        <dbReference type="SAM" id="Phobius"/>
    </source>
</evidence>
<proteinExistence type="predicted"/>
<protein>
    <submittedName>
        <fullName evidence="2">Uncharacterized protein</fullName>
    </submittedName>
</protein>
<feature type="transmembrane region" description="Helical" evidence="1">
    <location>
        <begin position="12"/>
        <end position="34"/>
    </location>
</feature>
<dbReference type="AlphaFoldDB" id="A0A0M6YDA3"/>
<sequence length="177" mass="19673">MKRPVELPSLKIFFSLILVAAGLWVIMMLVPTILPNFGNPVSATDIAGNVFSARRSCMRADASAEDFAAFCEDNFVELNRAFYLKARNEIDVPGRSIAVNSEHPINRFFQIGANADEMFGSSNQMLENRIAAYTHIECAVSDGQTKGLTGFGAIKWMFDPDVKLYCPTTIKIERIKN</sequence>
<reference evidence="3" key="1">
    <citation type="submission" date="2015-07" db="EMBL/GenBank/DDBJ databases">
        <authorList>
            <person name="Rodrigo-Torres Lidia"/>
            <person name="Arahal R.David."/>
        </authorList>
    </citation>
    <scope>NUCLEOTIDE SEQUENCE [LARGE SCALE GENOMIC DNA]</scope>
    <source>
        <strain evidence="3">CECT 4801</strain>
    </source>
</reference>